<dbReference type="RefSeq" id="WP_248436457.1">
    <property type="nucleotide sequence ID" value="NZ_CP096205.1"/>
</dbReference>
<evidence type="ECO:0000313" key="2">
    <source>
        <dbReference type="Proteomes" id="UP000830583"/>
    </source>
</evidence>
<protein>
    <recommendedName>
        <fullName evidence="3">tRNA modification GTPase</fullName>
    </recommendedName>
</protein>
<evidence type="ECO:0000313" key="1">
    <source>
        <dbReference type="EMBL" id="UPQ80566.1"/>
    </source>
</evidence>
<keyword evidence="2" id="KW-1185">Reference proteome</keyword>
<organism evidence="1 2">
    <name type="scientific">Flavobacterium azooxidireducens</name>
    <dbReference type="NCBI Taxonomy" id="1871076"/>
    <lineage>
        <taxon>Bacteria</taxon>
        <taxon>Pseudomonadati</taxon>
        <taxon>Bacteroidota</taxon>
        <taxon>Flavobacteriia</taxon>
        <taxon>Flavobacteriales</taxon>
        <taxon>Flavobacteriaceae</taxon>
        <taxon>Flavobacterium</taxon>
    </lineage>
</organism>
<proteinExistence type="predicted"/>
<dbReference type="Proteomes" id="UP000830583">
    <property type="component" value="Chromosome"/>
</dbReference>
<gene>
    <name evidence="1" type="ORF">M0M57_06925</name>
</gene>
<evidence type="ECO:0008006" key="3">
    <source>
        <dbReference type="Google" id="ProtNLM"/>
    </source>
</evidence>
<name>A0ABY4KIF2_9FLAO</name>
<reference evidence="1" key="1">
    <citation type="submission" date="2022-04" db="EMBL/GenBank/DDBJ databases">
        <title>Consumption of N2O by Flavobacterium azooxidireducens sp. nov. isolated from Decomposing Leaf Litter of Phragmites australis (Cav.).</title>
        <authorList>
            <person name="Behrendt U."/>
            <person name="Spanner T."/>
            <person name="Augustin J."/>
            <person name="Horn M.A."/>
            <person name="Kolb S."/>
            <person name="Ulrich A."/>
        </authorList>
    </citation>
    <scope>NUCLEOTIDE SEQUENCE</scope>
    <source>
        <strain evidence="1">IGB 4-14</strain>
    </source>
</reference>
<sequence>MKKIFHLLIILFLTNSYSQVVFEKGYFVNNQNEKIECLIKNQDWINQPKQIEYKLSEDGKTEVTDFNQINSFQVYNTHHYYKKQAVNIDRETKIEGFNPKLETIILRVLVEGKATLFADISRSTYFYKIDNGDIKQLVYKNYADNDGKINEDFSFRTELYNNLKCRDNSAEKLRKINYKQNSLVNYVIDFNECSNANYSEFNESKTKTEFNLKAFGGVNFYTMESIVTVGFFENRPLKYKSSSNINFMLGFEAEMLLPFHKNKWSIFIAPNYQSQQNQEFSTSPRDLYGGYNGTLSLEDSYSYLDIPLGLRHYFHLNKNSKLFLGIAYKFIFIIDKTENRSYDPEINYGVPLRILDASRQTKGKQISVGYVYNNKYSLSGNYSTVQLPQSDIVAFSVQASYRFL</sequence>
<dbReference type="EMBL" id="CP096205">
    <property type="protein sequence ID" value="UPQ80566.1"/>
    <property type="molecule type" value="Genomic_DNA"/>
</dbReference>
<accession>A0ABY4KIF2</accession>